<accession>A0A4P7SL59</accession>
<evidence type="ECO:0000313" key="2">
    <source>
        <dbReference type="Proteomes" id="UP000296469"/>
    </source>
</evidence>
<dbReference type="KEGG" id="celz:E5225_16665"/>
<name>A0A4P7SL59_9CELL</name>
<dbReference type="EMBL" id="CP039291">
    <property type="protein sequence ID" value="QCB94952.1"/>
    <property type="molecule type" value="Genomic_DNA"/>
</dbReference>
<sequence length="72" mass="7785">MPDDAPVPTQYPPAIGRTARRALALAGYTRWEQLPAVRAHDLLALHGVGPRAVGILREELAARGLSFAEERA</sequence>
<keyword evidence="2" id="KW-1185">Reference proteome</keyword>
<proteinExistence type="predicted"/>
<gene>
    <name evidence="1" type="ORF">E5225_16665</name>
</gene>
<dbReference type="RefSeq" id="WP_135974309.1">
    <property type="nucleotide sequence ID" value="NZ_CP039291.1"/>
</dbReference>
<dbReference type="Proteomes" id="UP000296469">
    <property type="component" value="Chromosome"/>
</dbReference>
<organism evidence="1 2">
    <name type="scientific">Cellulomonas shaoxiangyii</name>
    <dbReference type="NCBI Taxonomy" id="2566013"/>
    <lineage>
        <taxon>Bacteria</taxon>
        <taxon>Bacillati</taxon>
        <taxon>Actinomycetota</taxon>
        <taxon>Actinomycetes</taxon>
        <taxon>Micrococcales</taxon>
        <taxon>Cellulomonadaceae</taxon>
        <taxon>Cellulomonas</taxon>
    </lineage>
</organism>
<protein>
    <recommendedName>
        <fullName evidence="3">DNA-binding protein</fullName>
    </recommendedName>
</protein>
<dbReference type="OrthoDB" id="7950977at2"/>
<evidence type="ECO:0000313" key="1">
    <source>
        <dbReference type="EMBL" id="QCB94952.1"/>
    </source>
</evidence>
<evidence type="ECO:0008006" key="3">
    <source>
        <dbReference type="Google" id="ProtNLM"/>
    </source>
</evidence>
<reference evidence="1 2" key="1">
    <citation type="submission" date="2019-04" db="EMBL/GenBank/DDBJ databases">
        <title>Isolation and identification of Cellulomonas shaoxiangyii sp. Nov. isolated from feces of the Tibetan antelopes (Pantholops hodgsonii) in the Qinghai-Tibet plateau of China.</title>
        <authorList>
            <person name="Tian Z."/>
        </authorList>
    </citation>
    <scope>NUCLEOTIDE SEQUENCE [LARGE SCALE GENOMIC DNA]</scope>
    <source>
        <strain evidence="1 2">Z28</strain>
    </source>
</reference>
<dbReference type="AlphaFoldDB" id="A0A4P7SL59"/>